<organism evidence="1 2">
    <name type="scientific">Streptomyces guryensis</name>
    <dbReference type="NCBI Taxonomy" id="2886947"/>
    <lineage>
        <taxon>Bacteria</taxon>
        <taxon>Bacillati</taxon>
        <taxon>Actinomycetota</taxon>
        <taxon>Actinomycetes</taxon>
        <taxon>Kitasatosporales</taxon>
        <taxon>Streptomycetaceae</taxon>
        <taxon>Streptomyces</taxon>
    </lineage>
</organism>
<comment type="caution">
    <text evidence="1">The sequence shown here is derived from an EMBL/GenBank/DDBJ whole genome shotgun (WGS) entry which is preliminary data.</text>
</comment>
<reference evidence="1" key="1">
    <citation type="submission" date="2021-12" db="EMBL/GenBank/DDBJ databases">
        <authorList>
            <person name="Lee J.-H."/>
            <person name="Kim S.-B."/>
        </authorList>
    </citation>
    <scope>NUCLEOTIDE SEQUENCE</scope>
    <source>
        <strain evidence="1">NR30</strain>
    </source>
</reference>
<dbReference type="EMBL" id="JAJSBI010000001">
    <property type="protein sequence ID" value="MCD9872785.1"/>
    <property type="molecule type" value="Genomic_DNA"/>
</dbReference>
<keyword evidence="2" id="KW-1185">Reference proteome</keyword>
<gene>
    <name evidence="1" type="ORF">LJ657_03710</name>
</gene>
<evidence type="ECO:0000313" key="1">
    <source>
        <dbReference type="EMBL" id="MCD9872785.1"/>
    </source>
</evidence>
<name>A0A9Q3VKZ4_9ACTN</name>
<evidence type="ECO:0000313" key="2">
    <source>
        <dbReference type="Proteomes" id="UP001108029"/>
    </source>
</evidence>
<dbReference type="AlphaFoldDB" id="A0A9Q3VKZ4"/>
<sequence length="256" mass="28272">MTYRSARSRRRALRRGITEFPAVLSSLRPGIRFTTTITAYPEAGPSGAYDPDALADQVRLALRAAAADAVRHMDPRDLPAAQDACARSLRRSRRIDTESGLEVRAECRLTLASDDDEAVRALLEASRKQGIQEALTRQRNRALVRELAHPAGVFAWWLQQAAQPAAGLPDPPSDEVLRQTADRLRNYPLDDEEPFEAQLLEVLRDFLTTFSRNEQKRMLLSLLADGMRAARQPEHAVAIEVIAAQNGTGSRGPGSP</sequence>
<dbReference type="RefSeq" id="WP_232646717.1">
    <property type="nucleotide sequence ID" value="NZ_JAJSBI010000001.1"/>
</dbReference>
<protein>
    <submittedName>
        <fullName evidence="1">Uncharacterized protein</fullName>
    </submittedName>
</protein>
<accession>A0A9Q3VKZ4</accession>
<proteinExistence type="predicted"/>
<dbReference type="Proteomes" id="UP001108029">
    <property type="component" value="Unassembled WGS sequence"/>
</dbReference>